<name>A0A4R5DKM5_9BACT</name>
<reference evidence="1 2" key="1">
    <citation type="submission" date="2019-03" db="EMBL/GenBank/DDBJ databases">
        <title>Dyadobacter AR-3-6 sp. nov., isolated from arctic soil.</title>
        <authorList>
            <person name="Chaudhary D.K."/>
        </authorList>
    </citation>
    <scope>NUCLEOTIDE SEQUENCE [LARGE SCALE GENOMIC DNA]</scope>
    <source>
        <strain evidence="1 2">AR-3-6</strain>
    </source>
</reference>
<dbReference type="Proteomes" id="UP000294850">
    <property type="component" value="Unassembled WGS sequence"/>
</dbReference>
<keyword evidence="2" id="KW-1185">Reference proteome</keyword>
<comment type="caution">
    <text evidence="1">The sequence shown here is derived from an EMBL/GenBank/DDBJ whole genome shotgun (WGS) entry which is preliminary data.</text>
</comment>
<dbReference type="AlphaFoldDB" id="A0A4R5DKM5"/>
<proteinExistence type="predicted"/>
<dbReference type="EMBL" id="SMFL01000005">
    <property type="protein sequence ID" value="TDE14742.1"/>
    <property type="molecule type" value="Genomic_DNA"/>
</dbReference>
<evidence type="ECO:0000313" key="1">
    <source>
        <dbReference type="EMBL" id="TDE14742.1"/>
    </source>
</evidence>
<evidence type="ECO:0000313" key="2">
    <source>
        <dbReference type="Proteomes" id="UP000294850"/>
    </source>
</evidence>
<protein>
    <recommendedName>
        <fullName evidence="3">Transcriptional regulator</fullName>
    </recommendedName>
</protein>
<evidence type="ECO:0008006" key="3">
    <source>
        <dbReference type="Google" id="ProtNLM"/>
    </source>
</evidence>
<sequence length="107" mass="12466">METLNLVSRFFDAIRKDPCINTTHISIYMALVYYGKDQPAASTIHVYSQQIIDICKISSRSTYYRCMHDLHAFGYLQYMPVFKRNKPSQVLLLERHNNSTESILSTI</sequence>
<dbReference type="RefSeq" id="WP_131959326.1">
    <property type="nucleotide sequence ID" value="NZ_SMFL01000005.1"/>
</dbReference>
<gene>
    <name evidence="1" type="ORF">E0F88_16275</name>
</gene>
<accession>A0A4R5DKM5</accession>
<organism evidence="1 2">
    <name type="scientific">Dyadobacter psychrotolerans</name>
    <dbReference type="NCBI Taxonomy" id="2541721"/>
    <lineage>
        <taxon>Bacteria</taxon>
        <taxon>Pseudomonadati</taxon>
        <taxon>Bacteroidota</taxon>
        <taxon>Cytophagia</taxon>
        <taxon>Cytophagales</taxon>
        <taxon>Spirosomataceae</taxon>
        <taxon>Dyadobacter</taxon>
    </lineage>
</organism>
<dbReference type="OrthoDB" id="1442826at2"/>